<keyword evidence="3" id="KW-0378">Hydrolase</keyword>
<dbReference type="Proteomes" id="UP000286576">
    <property type="component" value="Unassembled WGS sequence"/>
</dbReference>
<comment type="caution">
    <text evidence="3">The sequence shown here is derived from an EMBL/GenBank/DDBJ whole genome shotgun (WGS) entry which is preliminary data.</text>
</comment>
<gene>
    <name evidence="3" type="ORF">D2V07_05675</name>
</gene>
<dbReference type="GO" id="GO:0016787">
    <property type="term" value="F:hydrolase activity"/>
    <property type="evidence" value="ECO:0007669"/>
    <property type="project" value="UniProtKB-KW"/>
</dbReference>
<dbReference type="PANTHER" id="PTHR43736">
    <property type="entry name" value="ADP-RIBOSE PYROPHOSPHATASE"/>
    <property type="match status" value="1"/>
</dbReference>
<dbReference type="SUPFAM" id="SSF46785">
    <property type="entry name" value="Winged helix' DNA-binding domain"/>
    <property type="match status" value="1"/>
</dbReference>
<dbReference type="Gene3D" id="3.90.79.10">
    <property type="entry name" value="Nucleoside Triphosphate Pyrophosphohydrolase"/>
    <property type="match status" value="1"/>
</dbReference>
<dbReference type="Pfam" id="PF21906">
    <property type="entry name" value="WHD_NrtR"/>
    <property type="match status" value="1"/>
</dbReference>
<proteinExistence type="predicted"/>
<reference evidence="3 4" key="1">
    <citation type="submission" date="2018-08" db="EMBL/GenBank/DDBJ databases">
        <title>Erythrobacter zhengii sp.nov., a bacterium isolated from deep-sea sediment.</title>
        <authorList>
            <person name="Fang C."/>
            <person name="Wu Y.-H."/>
            <person name="Sun C."/>
            <person name="Wang H."/>
            <person name="Cheng H."/>
            <person name="Meng F.-X."/>
            <person name="Wang C.-S."/>
            <person name="Xu X.-W."/>
        </authorList>
    </citation>
    <scope>NUCLEOTIDE SEQUENCE [LARGE SCALE GENOMIC DNA]</scope>
    <source>
        <strain evidence="3 4">V18</strain>
    </source>
</reference>
<dbReference type="Pfam" id="PF00293">
    <property type="entry name" value="NUDIX"/>
    <property type="match status" value="1"/>
</dbReference>
<feature type="domain" description="Nudix hydrolase" evidence="1">
    <location>
        <begin position="29"/>
        <end position="143"/>
    </location>
</feature>
<dbReference type="InterPro" id="IPR036390">
    <property type="entry name" value="WH_DNA-bd_sf"/>
</dbReference>
<dbReference type="InterPro" id="IPR000086">
    <property type="entry name" value="NUDIX_hydrolase_dom"/>
</dbReference>
<name>A0A418NV57_9SPHN</name>
<evidence type="ECO:0000313" key="3">
    <source>
        <dbReference type="EMBL" id="RIV87814.1"/>
    </source>
</evidence>
<dbReference type="InterPro" id="IPR015797">
    <property type="entry name" value="NUDIX_hydrolase-like_dom_sf"/>
</dbReference>
<dbReference type="AlphaFoldDB" id="A0A418NV57"/>
<protein>
    <submittedName>
        <fullName evidence="3">NUDIX hydrolase</fullName>
    </submittedName>
</protein>
<dbReference type="PANTHER" id="PTHR43736:SF4">
    <property type="entry name" value="SLR1690 PROTEIN"/>
    <property type="match status" value="1"/>
</dbReference>
<dbReference type="InterPro" id="IPR054105">
    <property type="entry name" value="WHD_NrtR"/>
</dbReference>
<sequence length="224" mass="25071">MTDEQFLSSYDPAAFPRVAITADTVLFSVVDGKLVAVLQRRAQAPAKGSWALPGGFVREGEGLDEAAARVLATKAHIERIWLEQLYTFGAPDRDPRMRVVTVAYFALLAAEVVQSAVDAHDDLMLVDVARLPDLAFDHAEILAAAVERLRGKIDYVPLAFALLPEMFTLRELQQVHEAILDTQFAKPAFRRRMIDQGWIEPTGEYETATPYRPAELYRRRTDNA</sequence>
<organism evidence="3 4">
    <name type="scientific">Aurantiacibacter zhengii</name>
    <dbReference type="NCBI Taxonomy" id="2307003"/>
    <lineage>
        <taxon>Bacteria</taxon>
        <taxon>Pseudomonadati</taxon>
        <taxon>Pseudomonadota</taxon>
        <taxon>Alphaproteobacteria</taxon>
        <taxon>Sphingomonadales</taxon>
        <taxon>Erythrobacteraceae</taxon>
        <taxon>Aurantiacibacter</taxon>
    </lineage>
</organism>
<evidence type="ECO:0000313" key="4">
    <source>
        <dbReference type="Proteomes" id="UP000286576"/>
    </source>
</evidence>
<dbReference type="Gene3D" id="1.10.10.10">
    <property type="entry name" value="Winged helix-like DNA-binding domain superfamily/Winged helix DNA-binding domain"/>
    <property type="match status" value="1"/>
</dbReference>
<keyword evidence="4" id="KW-1185">Reference proteome</keyword>
<dbReference type="EMBL" id="QXFL01000002">
    <property type="protein sequence ID" value="RIV87814.1"/>
    <property type="molecule type" value="Genomic_DNA"/>
</dbReference>
<dbReference type="CDD" id="cd18873">
    <property type="entry name" value="NUDIX_NadM_like"/>
    <property type="match status" value="1"/>
</dbReference>
<evidence type="ECO:0000259" key="2">
    <source>
        <dbReference type="Pfam" id="PF21906"/>
    </source>
</evidence>
<dbReference type="OrthoDB" id="9761969at2"/>
<feature type="domain" description="NrtR DNA-binding winged helix" evidence="2">
    <location>
        <begin position="159"/>
        <end position="218"/>
    </location>
</feature>
<dbReference type="SUPFAM" id="SSF55811">
    <property type="entry name" value="Nudix"/>
    <property type="match status" value="1"/>
</dbReference>
<accession>A0A418NV57</accession>
<dbReference type="InterPro" id="IPR036388">
    <property type="entry name" value="WH-like_DNA-bd_sf"/>
</dbReference>
<evidence type="ECO:0000259" key="1">
    <source>
        <dbReference type="Pfam" id="PF00293"/>
    </source>
</evidence>